<accession>A0A1G5S5L8</accession>
<sequence length="236" mass="24241">MILSGTIANAVAVLIGGVLGLLIGKRMPEKFGQAIIKTLSLGVIIIGISSALTESNILVVLLSLALGTAIGEGINIEQKLESMTHAVERRFIKGTGGFTKGFVTATLLFCVGSMAIMGALEGGLSNSHQTLYAKSVIDGIVSVIFAATLGVGVAFSSISVLLYQGIIALTAGSVKDFLSPEVIGAMTSAGGMLIMALGFKMLVDADLKVGNMLPAVFLPVALVPFYNWVAGLIAVL</sequence>
<feature type="transmembrane region" description="Helical" evidence="1">
    <location>
        <begin position="58"/>
        <end position="76"/>
    </location>
</feature>
<evidence type="ECO:0000256" key="1">
    <source>
        <dbReference type="SAM" id="Phobius"/>
    </source>
</evidence>
<gene>
    <name evidence="2" type="ORF">SAMN03080599_02888</name>
</gene>
<reference evidence="2 3" key="1">
    <citation type="submission" date="2016-10" db="EMBL/GenBank/DDBJ databases">
        <authorList>
            <person name="de Groot N.N."/>
        </authorList>
    </citation>
    <scope>NUCLEOTIDE SEQUENCE [LARGE SCALE GENOMIC DNA]</scope>
    <source>
        <strain evidence="2 3">DSM 2784</strain>
    </source>
</reference>
<name>A0A1G5S5L8_9FIRM</name>
<keyword evidence="1" id="KW-1133">Transmembrane helix</keyword>
<dbReference type="EMBL" id="FMWL01000020">
    <property type="protein sequence ID" value="SCZ81616.1"/>
    <property type="molecule type" value="Genomic_DNA"/>
</dbReference>
<protein>
    <recommendedName>
        <fullName evidence="4">DUF554 domain-containing protein</fullName>
    </recommendedName>
</protein>
<evidence type="ECO:0000313" key="2">
    <source>
        <dbReference type="EMBL" id="SCZ81616.1"/>
    </source>
</evidence>
<proteinExistence type="predicted"/>
<feature type="transmembrane region" description="Helical" evidence="1">
    <location>
        <begin position="6"/>
        <end position="23"/>
    </location>
</feature>
<feature type="transmembrane region" description="Helical" evidence="1">
    <location>
        <begin position="215"/>
        <end position="235"/>
    </location>
</feature>
<organism evidence="2 3">
    <name type="scientific">Acidaminobacter hydrogenoformans DSM 2784</name>
    <dbReference type="NCBI Taxonomy" id="1120920"/>
    <lineage>
        <taxon>Bacteria</taxon>
        <taxon>Bacillati</taxon>
        <taxon>Bacillota</taxon>
        <taxon>Clostridia</taxon>
        <taxon>Peptostreptococcales</taxon>
        <taxon>Acidaminobacteraceae</taxon>
        <taxon>Acidaminobacter</taxon>
    </lineage>
</organism>
<evidence type="ECO:0008006" key="4">
    <source>
        <dbReference type="Google" id="ProtNLM"/>
    </source>
</evidence>
<dbReference type="STRING" id="1120920.SAMN03080599_02888"/>
<keyword evidence="1" id="KW-0472">Membrane</keyword>
<dbReference type="PANTHER" id="PTHR36111">
    <property type="entry name" value="INNER MEMBRANE PROTEIN-RELATED"/>
    <property type="match status" value="1"/>
</dbReference>
<feature type="transmembrane region" description="Helical" evidence="1">
    <location>
        <begin position="183"/>
        <end position="203"/>
    </location>
</feature>
<feature type="transmembrane region" description="Helical" evidence="1">
    <location>
        <begin position="35"/>
        <end position="52"/>
    </location>
</feature>
<evidence type="ECO:0000313" key="3">
    <source>
        <dbReference type="Proteomes" id="UP000199208"/>
    </source>
</evidence>
<dbReference type="AlphaFoldDB" id="A0A1G5S5L8"/>
<dbReference type="Pfam" id="PF04474">
    <property type="entry name" value="DUF554"/>
    <property type="match status" value="1"/>
</dbReference>
<feature type="transmembrane region" description="Helical" evidence="1">
    <location>
        <begin position="97"/>
        <end position="120"/>
    </location>
</feature>
<feature type="transmembrane region" description="Helical" evidence="1">
    <location>
        <begin position="140"/>
        <end position="163"/>
    </location>
</feature>
<dbReference type="InterPro" id="IPR007563">
    <property type="entry name" value="DUF554"/>
</dbReference>
<dbReference type="Proteomes" id="UP000199208">
    <property type="component" value="Unassembled WGS sequence"/>
</dbReference>
<keyword evidence="1" id="KW-0812">Transmembrane</keyword>
<dbReference type="PANTHER" id="PTHR36111:SF2">
    <property type="entry name" value="INNER MEMBRANE PROTEIN"/>
    <property type="match status" value="1"/>
</dbReference>
<dbReference type="RefSeq" id="WP_207646480.1">
    <property type="nucleotide sequence ID" value="NZ_FMWL01000020.1"/>
</dbReference>
<keyword evidence="3" id="KW-1185">Reference proteome</keyword>